<sequence length="503" mass="54237">MLDFLLQARKAVIEEYPILNFPSNVLKNVVSGVRNGIVDGGQGVGSLIYELDIPGVSDFVGEFTKVREEGAEINRFSVVGSFANGVLVKGVGQTVEGVANLVADPLAAVEGINKIFAYPEETLPAICSGVSEFVDKKIIHGTPEDRAEAAGQAVFEVAAWFVGAGEAKAGLTAAKAADKAGDAAKVIKTVENLEDVAKTAKTIQIAGKSADLSQTAKILGKSLAKGLDEKALKLCKNVGNTVDNMRTAMNHVTDNIMKNPKLKPALADGNINLIDNASDTAKRIKTIEKTEVQKNFNKVMEEYKNGSGVNIKKKVDAEDVGKLADDSKALDSIEGTGKTTAGVSKAKSFMDDMSPAEAARYKDYWHNVYSENYGNVVNSNKPWTWRDMPGGDKLTAADKVTIKSRAVERGVIPHVKMKQGTRYADFEGAGVVQRVESLPEHLWKASDSRQFNYLDELIGGRPQGTTWNHSEISGRMELVPFGIHNVTNHMGGRSPGHWAHAKR</sequence>
<dbReference type="Pfam" id="PF14414">
    <property type="entry name" value="WHH"/>
    <property type="match status" value="1"/>
</dbReference>
<name>A0A4V2S9S3_9FIRM</name>
<reference evidence="1 2" key="1">
    <citation type="submission" date="2019-03" db="EMBL/GenBank/DDBJ databases">
        <title>Genomic Encyclopedia of Type Strains, Phase IV (KMG-IV): sequencing the most valuable type-strain genomes for metagenomic binning, comparative biology and taxonomic classification.</title>
        <authorList>
            <person name="Goeker M."/>
        </authorList>
    </citation>
    <scope>NUCLEOTIDE SEQUENCE [LARGE SCALE GENOMIC DNA]</scope>
    <source>
        <strain evidence="1 2">DSM 102940</strain>
    </source>
</reference>
<dbReference type="RefSeq" id="WP_132247848.1">
    <property type="nucleotide sequence ID" value="NZ_SLWV01000036.1"/>
</dbReference>
<dbReference type="InterPro" id="IPR032869">
    <property type="entry name" value="WHH_dom_containing"/>
</dbReference>
<evidence type="ECO:0000313" key="1">
    <source>
        <dbReference type="EMBL" id="TCO68980.1"/>
    </source>
</evidence>
<dbReference type="EMBL" id="SLWV01000036">
    <property type="protein sequence ID" value="TCO68980.1"/>
    <property type="molecule type" value="Genomic_DNA"/>
</dbReference>
<proteinExistence type="predicted"/>
<keyword evidence="2" id="KW-1185">Reference proteome</keyword>
<dbReference type="OrthoDB" id="2186822at2"/>
<gene>
    <name evidence="1" type="ORF">EV214_1366</name>
</gene>
<protein>
    <submittedName>
        <fullName evidence="1">HNH/ENDO VII superfamily nuclease</fullName>
    </submittedName>
</protein>
<organism evidence="1 2">
    <name type="scientific">Marinisporobacter balticus</name>
    <dbReference type="NCBI Taxonomy" id="2018667"/>
    <lineage>
        <taxon>Bacteria</taxon>
        <taxon>Bacillati</taxon>
        <taxon>Bacillota</taxon>
        <taxon>Clostridia</taxon>
        <taxon>Peptostreptococcales</taxon>
        <taxon>Thermotaleaceae</taxon>
        <taxon>Marinisporobacter</taxon>
    </lineage>
</organism>
<comment type="caution">
    <text evidence="1">The sequence shown here is derived from an EMBL/GenBank/DDBJ whole genome shotgun (WGS) entry which is preliminary data.</text>
</comment>
<dbReference type="Proteomes" id="UP000294919">
    <property type="component" value="Unassembled WGS sequence"/>
</dbReference>
<accession>A0A4V2S9S3</accession>
<evidence type="ECO:0000313" key="2">
    <source>
        <dbReference type="Proteomes" id="UP000294919"/>
    </source>
</evidence>
<dbReference type="AlphaFoldDB" id="A0A4V2S9S3"/>